<dbReference type="Proteomes" id="UP000241818">
    <property type="component" value="Unassembled WGS sequence"/>
</dbReference>
<organism evidence="2 3">
    <name type="scientific">Amorphotheca resinae ATCC 22711</name>
    <dbReference type="NCBI Taxonomy" id="857342"/>
    <lineage>
        <taxon>Eukaryota</taxon>
        <taxon>Fungi</taxon>
        <taxon>Dikarya</taxon>
        <taxon>Ascomycota</taxon>
        <taxon>Pezizomycotina</taxon>
        <taxon>Leotiomycetes</taxon>
        <taxon>Helotiales</taxon>
        <taxon>Amorphothecaceae</taxon>
        <taxon>Amorphotheca</taxon>
    </lineage>
</organism>
<evidence type="ECO:0000256" key="1">
    <source>
        <dbReference type="SAM" id="MobiDB-lite"/>
    </source>
</evidence>
<proteinExistence type="predicted"/>
<accession>A0A2T3B9R7</accession>
<dbReference type="OrthoDB" id="3553044at2759"/>
<dbReference type="GeneID" id="36574334"/>
<reference evidence="2 3" key="1">
    <citation type="journal article" date="2018" name="New Phytol.">
        <title>Comparative genomics and transcriptomics depict ericoid mycorrhizal fungi as versatile saprotrophs and plant mutualists.</title>
        <authorList>
            <person name="Martino E."/>
            <person name="Morin E."/>
            <person name="Grelet G.A."/>
            <person name="Kuo A."/>
            <person name="Kohler A."/>
            <person name="Daghino S."/>
            <person name="Barry K.W."/>
            <person name="Cichocki N."/>
            <person name="Clum A."/>
            <person name="Dockter R.B."/>
            <person name="Hainaut M."/>
            <person name="Kuo R.C."/>
            <person name="LaButti K."/>
            <person name="Lindahl B.D."/>
            <person name="Lindquist E.A."/>
            <person name="Lipzen A."/>
            <person name="Khouja H.R."/>
            <person name="Magnuson J."/>
            <person name="Murat C."/>
            <person name="Ohm R.A."/>
            <person name="Singer S.W."/>
            <person name="Spatafora J.W."/>
            <person name="Wang M."/>
            <person name="Veneault-Fourrey C."/>
            <person name="Henrissat B."/>
            <person name="Grigoriev I.V."/>
            <person name="Martin F.M."/>
            <person name="Perotto S."/>
        </authorList>
    </citation>
    <scope>NUCLEOTIDE SEQUENCE [LARGE SCALE GENOMIC DNA]</scope>
    <source>
        <strain evidence="2 3">ATCC 22711</strain>
    </source>
</reference>
<keyword evidence="3" id="KW-1185">Reference proteome</keyword>
<name>A0A2T3B9R7_AMORE</name>
<dbReference type="InParanoid" id="A0A2T3B9R7"/>
<dbReference type="EMBL" id="KZ679007">
    <property type="protein sequence ID" value="PSS25067.1"/>
    <property type="molecule type" value="Genomic_DNA"/>
</dbReference>
<feature type="region of interest" description="Disordered" evidence="1">
    <location>
        <begin position="30"/>
        <end position="71"/>
    </location>
</feature>
<dbReference type="AlphaFoldDB" id="A0A2T3B9R7"/>
<gene>
    <name evidence="2" type="ORF">M430DRAFT_32909</name>
</gene>
<feature type="compositionally biased region" description="Low complexity" evidence="1">
    <location>
        <begin position="30"/>
        <end position="70"/>
    </location>
</feature>
<protein>
    <submittedName>
        <fullName evidence="2">Uncharacterized protein</fullName>
    </submittedName>
</protein>
<evidence type="ECO:0000313" key="3">
    <source>
        <dbReference type="Proteomes" id="UP000241818"/>
    </source>
</evidence>
<dbReference type="RefSeq" id="XP_024723666.1">
    <property type="nucleotide sequence ID" value="XM_024866253.1"/>
</dbReference>
<sequence length="181" mass="20008">MLLLSSKNPNFSLHFLPSFLRLEKPSSASSTAGHSSTWSTPLSSLPTDPSISTSTTSSPPLAPLLPQTPTIHHRRTISRTNSTTPPPTLHGFADFFHARVAGPIAAVPELRRETDEECWERMISLQREYHCYKSARLEAAVEALERGCSIDEVPMPPRLCLDLLNEELKAQIEAHRGGLFP</sequence>
<evidence type="ECO:0000313" key="2">
    <source>
        <dbReference type="EMBL" id="PSS25067.1"/>
    </source>
</evidence>